<sequence length="81" mass="8897">MKNVIKLPELSQGTIQNKLPFRAGMAKGLQQEEERLKEGALSAAIGASDNSKRGQLDLYVGSNGFEISNSEASKHRSFDFR</sequence>
<comment type="caution">
    <text evidence="1">The sequence shown here is derived from an EMBL/GenBank/DDBJ whole genome shotgun (WGS) entry which is preliminary data.</text>
</comment>
<protein>
    <submittedName>
        <fullName evidence="1">Uncharacterized protein</fullName>
    </submittedName>
</protein>
<keyword evidence="2" id="KW-1185">Reference proteome</keyword>
<dbReference type="Proteomes" id="UP001501581">
    <property type="component" value="Unassembled WGS sequence"/>
</dbReference>
<evidence type="ECO:0000313" key="1">
    <source>
        <dbReference type="EMBL" id="GAA1103013.1"/>
    </source>
</evidence>
<dbReference type="EMBL" id="BAAALG010000009">
    <property type="protein sequence ID" value="GAA1103013.1"/>
    <property type="molecule type" value="Genomic_DNA"/>
</dbReference>
<name>A0ABN1TU85_9ACTN</name>
<reference evidence="1 2" key="1">
    <citation type="journal article" date="2019" name="Int. J. Syst. Evol. Microbiol.">
        <title>The Global Catalogue of Microorganisms (GCM) 10K type strain sequencing project: providing services to taxonomists for standard genome sequencing and annotation.</title>
        <authorList>
            <consortium name="The Broad Institute Genomics Platform"/>
            <consortium name="The Broad Institute Genome Sequencing Center for Infectious Disease"/>
            <person name="Wu L."/>
            <person name="Ma J."/>
        </authorList>
    </citation>
    <scope>NUCLEOTIDE SEQUENCE [LARGE SCALE GENOMIC DNA]</scope>
    <source>
        <strain evidence="1 2">JCM 13008</strain>
    </source>
</reference>
<proteinExistence type="predicted"/>
<organism evidence="1 2">
    <name type="scientific">Nocardioides dubius</name>
    <dbReference type="NCBI Taxonomy" id="317019"/>
    <lineage>
        <taxon>Bacteria</taxon>
        <taxon>Bacillati</taxon>
        <taxon>Actinomycetota</taxon>
        <taxon>Actinomycetes</taxon>
        <taxon>Propionibacteriales</taxon>
        <taxon>Nocardioidaceae</taxon>
        <taxon>Nocardioides</taxon>
    </lineage>
</organism>
<gene>
    <name evidence="1" type="ORF">GCM10009668_22110</name>
</gene>
<evidence type="ECO:0000313" key="2">
    <source>
        <dbReference type="Proteomes" id="UP001501581"/>
    </source>
</evidence>
<accession>A0ABN1TU85</accession>